<feature type="active site" evidence="10">
    <location>
        <position position="390"/>
    </location>
</feature>
<dbReference type="GO" id="GO:0005975">
    <property type="term" value="P:carbohydrate metabolic process"/>
    <property type="evidence" value="ECO:0007669"/>
    <property type="project" value="InterPro"/>
</dbReference>
<evidence type="ECO:0000256" key="6">
    <source>
        <dbReference type="ARBA" id="ARBA00022837"/>
    </source>
</evidence>
<dbReference type="GO" id="GO:0005783">
    <property type="term" value="C:endoplasmic reticulum"/>
    <property type="evidence" value="ECO:0007669"/>
    <property type="project" value="TreeGrafter"/>
</dbReference>
<dbReference type="OrthoDB" id="8118055at2759"/>
<accession>A0A086TD73</accession>
<dbReference type="STRING" id="857340.A0A086TD73"/>
<organism evidence="15 16">
    <name type="scientific">Hapsidospora chrysogenum (strain ATCC 11550 / CBS 779.69 / DSM 880 / IAM 14645 / JCM 23072 / IMI 49137)</name>
    <name type="common">Acremonium chrysogenum</name>
    <dbReference type="NCBI Taxonomy" id="857340"/>
    <lineage>
        <taxon>Eukaryota</taxon>
        <taxon>Fungi</taxon>
        <taxon>Dikarya</taxon>
        <taxon>Ascomycota</taxon>
        <taxon>Pezizomycotina</taxon>
        <taxon>Sordariomycetes</taxon>
        <taxon>Hypocreomycetidae</taxon>
        <taxon>Hypocreales</taxon>
        <taxon>Bionectriaceae</taxon>
        <taxon>Hapsidospora</taxon>
    </lineage>
</organism>
<dbReference type="EMBL" id="JPKY01000011">
    <property type="protein sequence ID" value="KFH47305.1"/>
    <property type="molecule type" value="Genomic_DNA"/>
</dbReference>
<dbReference type="HOGENOM" id="CLU_003818_3_0_1"/>
<keyword evidence="4 11" id="KW-0479">Metal-binding</keyword>
<keyword evidence="5 13" id="KW-0378">Hydrolase</keyword>
<keyword evidence="7 12" id="KW-1015">Disulfide bond</keyword>
<protein>
    <recommendedName>
        <fullName evidence="13">alpha-1,2-Mannosidase</fullName>
        <ecNumber evidence="13">3.2.1.-</ecNumber>
    </recommendedName>
</protein>
<dbReference type="InterPro" id="IPR036026">
    <property type="entry name" value="Seven-hairpin_glycosidases"/>
</dbReference>
<evidence type="ECO:0000256" key="8">
    <source>
        <dbReference type="ARBA" id="ARBA00047669"/>
    </source>
</evidence>
<dbReference type="AlphaFoldDB" id="A0A086TD73"/>
<keyword evidence="14" id="KW-0472">Membrane</keyword>
<evidence type="ECO:0000256" key="12">
    <source>
        <dbReference type="PIRSR" id="PIRSR601382-3"/>
    </source>
</evidence>
<dbReference type="GO" id="GO:0005509">
    <property type="term" value="F:calcium ion binding"/>
    <property type="evidence" value="ECO:0007669"/>
    <property type="project" value="InterPro"/>
</dbReference>
<feature type="active site" evidence="10">
    <location>
        <position position="565"/>
    </location>
</feature>
<reference evidence="16" key="1">
    <citation type="journal article" date="2014" name="Genome Announc.">
        <title>Genome sequence and annotation of Acremonium chrysogenum, producer of the beta-lactam antibiotic cephalosporin C.</title>
        <authorList>
            <person name="Terfehr D."/>
            <person name="Dahlmann T.A."/>
            <person name="Specht T."/>
            <person name="Zadra I."/>
            <person name="Kuernsteiner H."/>
            <person name="Kueck U."/>
        </authorList>
    </citation>
    <scope>NUCLEOTIDE SEQUENCE [LARGE SCALE GENOMIC DNA]</scope>
    <source>
        <strain evidence="16">ATCC 11550 / CBS 779.69 / DSM 880 / IAM 14645 / JCM 23072 / IMI 49137</strain>
    </source>
</reference>
<evidence type="ECO:0000256" key="9">
    <source>
        <dbReference type="ARBA" id="ARBA00048605"/>
    </source>
</evidence>
<feature type="transmembrane region" description="Helical" evidence="14">
    <location>
        <begin position="110"/>
        <end position="128"/>
    </location>
</feature>
<evidence type="ECO:0000313" key="16">
    <source>
        <dbReference type="Proteomes" id="UP000029964"/>
    </source>
</evidence>
<keyword evidence="6 11" id="KW-0106">Calcium</keyword>
<keyword evidence="13" id="KW-0326">Glycosidase</keyword>
<comment type="pathway">
    <text evidence="2">Protein modification; protein glycosylation.</text>
</comment>
<sequence>MIRDPFDIHRRNLIQATAAAASHTANNIRQTAAQVGADMSFTVPRRVPDFDDTDRALEDHAWSSLRGAGARVHGRVTGLFEEKSLPMYKDKPFTRTPSYRNRPLWRKKRTLGTLVLLVLSVLYFLGFFSSRSRSETRPSKSGWSWPRLDTGKADWDQRRQRVVEAFQLSWDAYERYAWGYDEYHPVAKTGKNMAPKGLGWIIIDSLDTMIIMNQTSRLQHAREWLSTSLTWDQDQDVSTFETTIRMLGGLLSAHYLSNEFPDLAPLDDDDPGMPGEDLYLEKGKDLADRLMSAFESDSGIPYASVNLAKFKGIPSHADYGASSTAEATSVQLEFKYLAKLTGEKYFWDKVEKVMEIVDENNVKDGLVPIYIFPTNGEFKGENIRLGSRGDSYYEYLIKQYLQTNKEEPVYQELWRESMEGIRKHLITYTEPSGFTIVGERPNGLDKPLSPKMDHLVCFLPGTIALAATEGLTEAEARKLPSWSEKDEADMQLARELMQTCWGMYKFMATGLAAEITYFNIADPPLPAASAPHSPPADFDDGDPNAEWRKDYSVRSNDVHNLQRPETVESLFYMWRITGDVKYREWGWEMFKSFIEFTAVEDNGGFTSLSNANTIPPKVKDNMESFWLAETLKYMYLLFSPDDLLPLDKIVFNTEAHPLPRFNMGPLFSTGWQRRPRDSEGKIVDS</sequence>
<comment type="cofactor">
    <cofactor evidence="1 11">
        <name>Ca(2+)</name>
        <dbReference type="ChEBI" id="CHEBI:29108"/>
    </cofactor>
</comment>
<evidence type="ECO:0000256" key="14">
    <source>
        <dbReference type="SAM" id="Phobius"/>
    </source>
</evidence>
<evidence type="ECO:0000256" key="3">
    <source>
        <dbReference type="ARBA" id="ARBA00007658"/>
    </source>
</evidence>
<dbReference type="PANTHER" id="PTHR11742">
    <property type="entry name" value="MANNOSYL-OLIGOSACCHARIDE ALPHA-1,2-MANNOSIDASE-RELATED"/>
    <property type="match status" value="1"/>
</dbReference>
<dbReference type="Pfam" id="PF01532">
    <property type="entry name" value="Glyco_hydro_47"/>
    <property type="match status" value="1"/>
</dbReference>
<dbReference type="Proteomes" id="UP000029964">
    <property type="component" value="Unassembled WGS sequence"/>
</dbReference>
<evidence type="ECO:0000256" key="7">
    <source>
        <dbReference type="ARBA" id="ARBA00023157"/>
    </source>
</evidence>
<comment type="caution">
    <text evidence="15">The sequence shown here is derived from an EMBL/GenBank/DDBJ whole genome shotgun (WGS) entry which is preliminary data.</text>
</comment>
<evidence type="ECO:0000256" key="11">
    <source>
        <dbReference type="PIRSR" id="PIRSR601382-2"/>
    </source>
</evidence>
<dbReference type="PANTHER" id="PTHR11742:SF55">
    <property type="entry name" value="ENDOPLASMIC RETICULUM MANNOSYL-OLIGOSACCHARIDE 1,2-ALPHA-MANNOSIDASE"/>
    <property type="match status" value="1"/>
</dbReference>
<keyword evidence="14" id="KW-0812">Transmembrane</keyword>
<dbReference type="UniPathway" id="UPA00378"/>
<name>A0A086TD73_HAPC1</name>
<evidence type="ECO:0000313" key="15">
    <source>
        <dbReference type="EMBL" id="KFH47305.1"/>
    </source>
</evidence>
<dbReference type="PRINTS" id="PR00747">
    <property type="entry name" value="GLYHDRLASE47"/>
</dbReference>
<gene>
    <name evidence="15" type="ORF">ACRE_018780</name>
</gene>
<evidence type="ECO:0000256" key="5">
    <source>
        <dbReference type="ARBA" id="ARBA00022801"/>
    </source>
</evidence>
<evidence type="ECO:0000256" key="2">
    <source>
        <dbReference type="ARBA" id="ARBA00004922"/>
    </source>
</evidence>
<comment type="catalytic activity">
    <reaction evidence="9">
        <text>N(4)-(alpha-D-Man-(1-&gt;2)-alpha-D-Man-(1-&gt;2)-alpha-D-Man-(1-&gt;3)-[alpha-D-Man-(1-&gt;2)-alpha-D-Man-(1-&gt;3)-[alpha-D-Man-(1-&gt;2)-alpha-D-Man-(1-&gt;6)]-alpha-D-Man-(1-&gt;6)]-beta-D-Man-(1-&gt;4)-beta-D-GlcNAc-(1-&gt;4)-beta-D-GlcNAc)-L-asparaginyl-[protein] (N-glucan mannose isomer 9A1,2,3B1,2,3) + 4 H2O = N(4)-(alpha-D-Man-(1-&gt;3)-[alpha-D-Man-(1-&gt;3)-[alpha-D-Man-(1-&gt;6)]-alpha-D-Man-(1-&gt;6)]-beta-D-Man-(1-&gt;4)-beta-D-GlcNAc-(1-&gt;4)-beta-D-GlcNAc)-L-asparaginyl-[protein] (N-glucan mannose isomer 5A1,2) + 4 beta-D-mannose</text>
        <dbReference type="Rhea" id="RHEA:56008"/>
        <dbReference type="Rhea" id="RHEA-COMP:14356"/>
        <dbReference type="Rhea" id="RHEA-COMP:14367"/>
        <dbReference type="ChEBI" id="CHEBI:15377"/>
        <dbReference type="ChEBI" id="CHEBI:28563"/>
        <dbReference type="ChEBI" id="CHEBI:59087"/>
        <dbReference type="ChEBI" id="CHEBI:139493"/>
        <dbReference type="EC" id="3.2.1.113"/>
    </reaction>
</comment>
<evidence type="ECO:0000256" key="10">
    <source>
        <dbReference type="PIRSR" id="PIRSR601382-1"/>
    </source>
</evidence>
<keyword evidence="14" id="KW-1133">Transmembrane helix</keyword>
<feature type="binding site" evidence="11">
    <location>
        <position position="653"/>
    </location>
    <ligand>
        <name>Ca(2+)</name>
        <dbReference type="ChEBI" id="CHEBI:29108"/>
    </ligand>
</feature>
<keyword evidence="16" id="KW-1185">Reference proteome</keyword>
<dbReference type="Gene3D" id="1.50.10.10">
    <property type="match status" value="1"/>
</dbReference>
<dbReference type="SUPFAM" id="SSF48225">
    <property type="entry name" value="Seven-hairpin glycosidases"/>
    <property type="match status" value="1"/>
</dbReference>
<feature type="active site" description="Proton donor" evidence="10">
    <location>
        <position position="241"/>
    </location>
</feature>
<feature type="disulfide bond" evidence="12">
    <location>
        <begin position="457"/>
        <end position="500"/>
    </location>
</feature>
<evidence type="ECO:0000256" key="4">
    <source>
        <dbReference type="ARBA" id="ARBA00022723"/>
    </source>
</evidence>
<feature type="active site" description="Proton donor" evidence="10">
    <location>
        <position position="514"/>
    </location>
</feature>
<dbReference type="InterPro" id="IPR012341">
    <property type="entry name" value="6hp_glycosidase-like_sf"/>
</dbReference>
<dbReference type="GO" id="GO:0016020">
    <property type="term" value="C:membrane"/>
    <property type="evidence" value="ECO:0007669"/>
    <property type="project" value="InterPro"/>
</dbReference>
<dbReference type="GO" id="GO:0036503">
    <property type="term" value="P:ERAD pathway"/>
    <property type="evidence" value="ECO:0007669"/>
    <property type="project" value="UniProtKB-ARBA"/>
</dbReference>
<dbReference type="EC" id="3.2.1.-" evidence="13"/>
<proteinExistence type="inferred from homology"/>
<evidence type="ECO:0000256" key="1">
    <source>
        <dbReference type="ARBA" id="ARBA00001913"/>
    </source>
</evidence>
<comment type="similarity">
    <text evidence="3 13">Belongs to the glycosyl hydrolase 47 family.</text>
</comment>
<dbReference type="InterPro" id="IPR001382">
    <property type="entry name" value="Glyco_hydro_47"/>
</dbReference>
<dbReference type="InterPro" id="IPR050749">
    <property type="entry name" value="Glycosyl_Hydrolase_47"/>
</dbReference>
<evidence type="ECO:0000256" key="13">
    <source>
        <dbReference type="RuleBase" id="RU361193"/>
    </source>
</evidence>
<comment type="catalytic activity">
    <reaction evidence="8">
        <text>N(4)-(alpha-D-Man-(1-&gt;2)-alpha-D-Man-(1-&gt;2)-alpha-D-Man-(1-&gt;3)-[alpha-D-Man-(1-&gt;3)-[alpha-D-Man-(1-&gt;2)-alpha-D-Man-(1-&gt;6)]-alpha-D-Man-(1-&gt;6)]-beta-D-Man-(1-&gt;4)-beta-D-GlcNAc-(1-&gt;4)-beta-D-GlcNAc)-L-asparaginyl-[protein] (N-glucan mannose isomer 8A1,2,3B1,3) + 3 H2O = N(4)-(alpha-D-Man-(1-&gt;3)-[alpha-D-Man-(1-&gt;3)-[alpha-D-Man-(1-&gt;6)]-alpha-D-Man-(1-&gt;6)]-beta-D-Man-(1-&gt;4)-beta-D-GlcNAc-(1-&gt;4)-beta-D-GlcNAc)-L-asparaginyl-[protein] (N-glucan mannose isomer 5A1,2) + 3 beta-D-mannose</text>
        <dbReference type="Rhea" id="RHEA:56028"/>
        <dbReference type="Rhea" id="RHEA-COMP:14358"/>
        <dbReference type="Rhea" id="RHEA-COMP:14367"/>
        <dbReference type="ChEBI" id="CHEBI:15377"/>
        <dbReference type="ChEBI" id="CHEBI:28563"/>
        <dbReference type="ChEBI" id="CHEBI:59087"/>
        <dbReference type="ChEBI" id="CHEBI:60628"/>
        <dbReference type="EC" id="3.2.1.113"/>
    </reaction>
</comment>
<dbReference type="GO" id="GO:0004571">
    <property type="term" value="F:mannosyl-oligosaccharide 1,2-alpha-mannosidase activity"/>
    <property type="evidence" value="ECO:0007669"/>
    <property type="project" value="UniProtKB-EC"/>
</dbReference>